<organism evidence="2 3">
    <name type="scientific">Sediminicurvatus halobius</name>
    <dbReference type="NCBI Taxonomy" id="2182432"/>
    <lineage>
        <taxon>Bacteria</taxon>
        <taxon>Pseudomonadati</taxon>
        <taxon>Pseudomonadota</taxon>
        <taxon>Gammaproteobacteria</taxon>
        <taxon>Chromatiales</taxon>
        <taxon>Ectothiorhodospiraceae</taxon>
        <taxon>Sediminicurvatus</taxon>
    </lineage>
</organism>
<dbReference type="SUPFAM" id="SSF48557">
    <property type="entry name" value="L-aspartase-like"/>
    <property type="match status" value="1"/>
</dbReference>
<sequence>MSALLQLFGATYGTRPLLDVFADEGFAAAFLDFERALLEVQEAFGLVPGGEAAKLAAIHVSQLDLPAAGRLAVTTGNPVAGLVEQLHDAAPYAHYGVTAHDAWDTAHVLQLREATGLILRDVRTVAGRLAELADTHADSPMVGRTQGQAGAPTTLGFKLAIWLDELLRVAARLERASAEACLISIAGAVGTGSSFAVMGGDPERVERAVAERLCLQPVRTAWHTARDPLVALAGALAQLCTLAGKAGHEIYNLQRTGIEEVADGAAAGSSSVPQKINPWRAQRMHGLAVVGRGLAASVDAAAGLPEGEREIGSAYAEWHGLAHLCLTTGRLAADLADLCVHLEIRTETIRANLDAQPSVLSESLNIVLCQAVGKQRGHQLMKAAMARHHQGLPFREAVTEAFTTAGAEPPDDSLFTAGVSGWAPRRARETAATARAWLRHGEPAGKNAR</sequence>
<proteinExistence type="predicted"/>
<dbReference type="Pfam" id="PF00206">
    <property type="entry name" value="Lyase_1"/>
    <property type="match status" value="1"/>
</dbReference>
<evidence type="ECO:0000259" key="1">
    <source>
        <dbReference type="Pfam" id="PF00206"/>
    </source>
</evidence>
<dbReference type="EMBL" id="QFFI01000030">
    <property type="protein sequence ID" value="PWG61614.1"/>
    <property type="molecule type" value="Genomic_DNA"/>
</dbReference>
<dbReference type="PRINTS" id="PR00149">
    <property type="entry name" value="FUMRATELYASE"/>
</dbReference>
<dbReference type="PANTHER" id="PTHR43172">
    <property type="entry name" value="ADENYLOSUCCINATE LYASE"/>
    <property type="match status" value="1"/>
</dbReference>
<dbReference type="InterPro" id="IPR022761">
    <property type="entry name" value="Fumarate_lyase_N"/>
</dbReference>
<protein>
    <recommendedName>
        <fullName evidence="1">Fumarate lyase N-terminal domain-containing protein</fullName>
    </recommendedName>
</protein>
<dbReference type="Proteomes" id="UP000245474">
    <property type="component" value="Unassembled WGS sequence"/>
</dbReference>
<evidence type="ECO:0000313" key="2">
    <source>
        <dbReference type="EMBL" id="PWG61614.1"/>
    </source>
</evidence>
<feature type="domain" description="Fumarate lyase N-terminal" evidence="1">
    <location>
        <begin position="80"/>
        <end position="289"/>
    </location>
</feature>
<gene>
    <name evidence="2" type="ORF">DEM34_15615</name>
</gene>
<dbReference type="Gene3D" id="1.20.200.10">
    <property type="entry name" value="Fumarase/aspartase (Central domain)"/>
    <property type="match status" value="1"/>
</dbReference>
<evidence type="ECO:0000313" key="3">
    <source>
        <dbReference type="Proteomes" id="UP000245474"/>
    </source>
</evidence>
<name>A0A2U2MY48_9GAMM</name>
<dbReference type="GO" id="GO:0003824">
    <property type="term" value="F:catalytic activity"/>
    <property type="evidence" value="ECO:0007669"/>
    <property type="project" value="InterPro"/>
</dbReference>
<dbReference type="InterPro" id="IPR008948">
    <property type="entry name" value="L-Aspartase-like"/>
</dbReference>
<accession>A0A2U2MY48</accession>
<comment type="caution">
    <text evidence="2">The sequence shown here is derived from an EMBL/GenBank/DDBJ whole genome shotgun (WGS) entry which is preliminary data.</text>
</comment>
<dbReference type="AlphaFoldDB" id="A0A2U2MY48"/>
<reference evidence="2 3" key="1">
    <citation type="submission" date="2018-05" db="EMBL/GenBank/DDBJ databases">
        <title>Spiribacter halobius sp. nov., a moderately halophilic bacterium isolated from marine solar saltern.</title>
        <authorList>
            <person name="Zheng W.-S."/>
            <person name="Lu D.-C."/>
            <person name="Du Z.-J."/>
        </authorList>
    </citation>
    <scope>NUCLEOTIDE SEQUENCE [LARGE SCALE GENOMIC DNA]</scope>
    <source>
        <strain evidence="2 3">E85</strain>
    </source>
</reference>
<dbReference type="InterPro" id="IPR000362">
    <property type="entry name" value="Fumarate_lyase_fam"/>
</dbReference>
<keyword evidence="3" id="KW-1185">Reference proteome</keyword>